<dbReference type="InterPro" id="IPR041426">
    <property type="entry name" value="Mos1_HTH"/>
</dbReference>
<dbReference type="Gene3D" id="1.10.10.1450">
    <property type="match status" value="1"/>
</dbReference>
<feature type="domain" description="Mos1 transposase HTH" evidence="1">
    <location>
        <begin position="12"/>
        <end position="55"/>
    </location>
</feature>
<dbReference type="EnsemblMetazoa" id="GMOY011905-RA">
    <property type="protein sequence ID" value="GMOY011905-PA"/>
    <property type="gene ID" value="GMOY011905"/>
</dbReference>
<dbReference type="Proteomes" id="UP000092444">
    <property type="component" value="Unassembled WGS sequence"/>
</dbReference>
<evidence type="ECO:0000313" key="3">
    <source>
        <dbReference type="Proteomes" id="UP000092444"/>
    </source>
</evidence>
<sequence>MDMETNRGLHLLFLYEFKLNHTAPQASSNINQVFGDRSTNEKCARYWFQKFRSGNLSEIN</sequence>
<protein>
    <recommendedName>
        <fullName evidence="1">Mos1 transposase HTH domain-containing protein</fullName>
    </recommendedName>
</protein>
<keyword evidence="3" id="KW-1185">Reference proteome</keyword>
<dbReference type="VEuPathDB" id="VectorBase:GMOY011905"/>
<dbReference type="AlphaFoldDB" id="A0A1B0GF34"/>
<dbReference type="PhylomeDB" id="A0A1B0GF34"/>
<evidence type="ECO:0000259" key="1">
    <source>
        <dbReference type="Pfam" id="PF17906"/>
    </source>
</evidence>
<dbReference type="STRING" id="37546.A0A1B0GF34"/>
<organism evidence="2 3">
    <name type="scientific">Glossina morsitans morsitans</name>
    <name type="common">Savannah tsetse fly</name>
    <dbReference type="NCBI Taxonomy" id="37546"/>
    <lineage>
        <taxon>Eukaryota</taxon>
        <taxon>Metazoa</taxon>
        <taxon>Ecdysozoa</taxon>
        <taxon>Arthropoda</taxon>
        <taxon>Hexapoda</taxon>
        <taxon>Insecta</taxon>
        <taxon>Pterygota</taxon>
        <taxon>Neoptera</taxon>
        <taxon>Endopterygota</taxon>
        <taxon>Diptera</taxon>
        <taxon>Brachycera</taxon>
        <taxon>Muscomorpha</taxon>
        <taxon>Hippoboscoidea</taxon>
        <taxon>Glossinidae</taxon>
        <taxon>Glossina</taxon>
    </lineage>
</organism>
<name>A0A1B0GF34_GLOMM</name>
<evidence type="ECO:0000313" key="2">
    <source>
        <dbReference type="EnsemblMetazoa" id="GMOY011905-PA"/>
    </source>
</evidence>
<reference evidence="2" key="1">
    <citation type="submission" date="2020-05" db="UniProtKB">
        <authorList>
            <consortium name="EnsemblMetazoa"/>
        </authorList>
    </citation>
    <scope>IDENTIFICATION</scope>
    <source>
        <strain evidence="2">Yale</strain>
    </source>
</reference>
<accession>A0A1B0GF34</accession>
<dbReference type="EMBL" id="CCAG010012735">
    <property type="status" value="NOT_ANNOTATED_CDS"/>
    <property type="molecule type" value="Genomic_DNA"/>
</dbReference>
<proteinExistence type="predicted"/>
<dbReference type="Pfam" id="PF17906">
    <property type="entry name" value="HTH_48"/>
    <property type="match status" value="1"/>
</dbReference>